<dbReference type="Pfam" id="PF14798">
    <property type="entry name" value="Ca_hom_mod"/>
    <property type="match status" value="1"/>
</dbReference>
<keyword evidence="6" id="KW-0406">Ion transport</keyword>
<evidence type="ECO:0000256" key="5">
    <source>
        <dbReference type="ARBA" id="ARBA00022989"/>
    </source>
</evidence>
<dbReference type="PANTHER" id="PTHR32261">
    <property type="entry name" value="CALCIUM HOMEOSTASIS MODULATOR PROTEIN"/>
    <property type="match status" value="1"/>
</dbReference>
<dbReference type="Proteomes" id="UP000316079">
    <property type="component" value="Unassembled WGS sequence"/>
</dbReference>
<evidence type="ECO:0000256" key="8">
    <source>
        <dbReference type="ARBA" id="ARBA00023303"/>
    </source>
</evidence>
<dbReference type="InterPro" id="IPR029569">
    <property type="entry name" value="CALHM"/>
</dbReference>
<dbReference type="GO" id="GO:0005261">
    <property type="term" value="F:monoatomic cation channel activity"/>
    <property type="evidence" value="ECO:0007669"/>
    <property type="project" value="TreeGrafter"/>
</dbReference>
<evidence type="ECO:0000256" key="4">
    <source>
        <dbReference type="ARBA" id="ARBA00022692"/>
    </source>
</evidence>
<comment type="similarity">
    <text evidence="2">Belongs to the CALHM family.</text>
</comment>
<name>A0A553QUW3_9TELE</name>
<dbReference type="EMBL" id="SRMA01025500">
    <property type="protein sequence ID" value="TRY93764.1"/>
    <property type="molecule type" value="Genomic_DNA"/>
</dbReference>
<feature type="transmembrane region" description="Helical" evidence="9">
    <location>
        <begin position="161"/>
        <end position="180"/>
    </location>
</feature>
<feature type="transmembrane region" description="Helical" evidence="9">
    <location>
        <begin position="15"/>
        <end position="34"/>
    </location>
</feature>
<dbReference type="GO" id="GO:0005886">
    <property type="term" value="C:plasma membrane"/>
    <property type="evidence" value="ECO:0007669"/>
    <property type="project" value="TreeGrafter"/>
</dbReference>
<evidence type="ECO:0000313" key="11">
    <source>
        <dbReference type="Proteomes" id="UP000316079"/>
    </source>
</evidence>
<keyword evidence="3" id="KW-0813">Transport</keyword>
<protein>
    <submittedName>
        <fullName evidence="10">Uncharacterized protein</fullName>
    </submittedName>
</protein>
<keyword evidence="11" id="KW-1185">Reference proteome</keyword>
<dbReference type="PANTHER" id="PTHR32261:SF1">
    <property type="entry name" value="CALCIUM HOMEOSTASIS MODULATOR PROTEIN"/>
    <property type="match status" value="1"/>
</dbReference>
<reference evidence="10 11" key="1">
    <citation type="journal article" date="2019" name="Sci. Data">
        <title>Hybrid genome assembly and annotation of Danionella translucida.</title>
        <authorList>
            <person name="Kadobianskyi M."/>
            <person name="Schulze L."/>
            <person name="Schuelke M."/>
            <person name="Judkewitz B."/>
        </authorList>
    </citation>
    <scope>NUCLEOTIDE SEQUENCE [LARGE SCALE GENOMIC DNA]</scope>
    <source>
        <strain evidence="10 11">Bolton</strain>
    </source>
</reference>
<comment type="caution">
    <text evidence="10">The sequence shown here is derived from an EMBL/GenBank/DDBJ whole genome shotgun (WGS) entry which is preliminary data.</text>
</comment>
<evidence type="ECO:0000256" key="1">
    <source>
        <dbReference type="ARBA" id="ARBA00004141"/>
    </source>
</evidence>
<feature type="transmembrane region" description="Helical" evidence="9">
    <location>
        <begin position="46"/>
        <end position="66"/>
    </location>
</feature>
<evidence type="ECO:0000256" key="2">
    <source>
        <dbReference type="ARBA" id="ARBA00008497"/>
    </source>
</evidence>
<evidence type="ECO:0000256" key="9">
    <source>
        <dbReference type="SAM" id="Phobius"/>
    </source>
</evidence>
<dbReference type="AlphaFoldDB" id="A0A553QUW3"/>
<organism evidence="10 11">
    <name type="scientific">Danionella cerebrum</name>
    <dbReference type="NCBI Taxonomy" id="2873325"/>
    <lineage>
        <taxon>Eukaryota</taxon>
        <taxon>Metazoa</taxon>
        <taxon>Chordata</taxon>
        <taxon>Craniata</taxon>
        <taxon>Vertebrata</taxon>
        <taxon>Euteleostomi</taxon>
        <taxon>Actinopterygii</taxon>
        <taxon>Neopterygii</taxon>
        <taxon>Teleostei</taxon>
        <taxon>Ostariophysi</taxon>
        <taxon>Cypriniformes</taxon>
        <taxon>Danionidae</taxon>
        <taxon>Danioninae</taxon>
        <taxon>Danionella</taxon>
    </lineage>
</organism>
<comment type="subcellular location">
    <subcellularLocation>
        <location evidence="1">Membrane</location>
        <topology evidence="1">Multi-pass membrane protein</topology>
    </subcellularLocation>
</comment>
<proteinExistence type="inferred from homology"/>
<keyword evidence="8" id="KW-0407">Ion channel</keyword>
<evidence type="ECO:0000313" key="10">
    <source>
        <dbReference type="EMBL" id="TRY93764.1"/>
    </source>
</evidence>
<keyword evidence="4 9" id="KW-0812">Transmembrane</keyword>
<evidence type="ECO:0000256" key="6">
    <source>
        <dbReference type="ARBA" id="ARBA00023065"/>
    </source>
</evidence>
<evidence type="ECO:0000256" key="7">
    <source>
        <dbReference type="ARBA" id="ARBA00023136"/>
    </source>
</evidence>
<keyword evidence="7 9" id="KW-0472">Membrane</keyword>
<dbReference type="GO" id="GO:1904669">
    <property type="term" value="P:ATP export"/>
    <property type="evidence" value="ECO:0007669"/>
    <property type="project" value="UniProtKB-ARBA"/>
</dbReference>
<accession>A0A553QUW3</accession>
<dbReference type="OrthoDB" id="8813775at2759"/>
<evidence type="ECO:0000256" key="3">
    <source>
        <dbReference type="ARBA" id="ARBA00022448"/>
    </source>
</evidence>
<gene>
    <name evidence="10" type="ORF">DNTS_023455</name>
</gene>
<sequence>MTAYAVLTTYVFRNAPIRTAILIIIMLIFFKFVFMCPCTTPEQTRLHCWLYLSLPVGILFFLLMLMDTQLLKTCGSPECCSRQPVCCGQYGGYCCAVVWKHVLGVCFLGSVWMVVVFMEGGWYVCLRTVKINETGEQIACKEFPTKDEAETLRRFESESRVIGLLLILGLSFLLSVSVCLKSRWKPYYKSLYETQLEWETAALLEDKLHEKAVERAKHVIEHSLQSESTLCVNTDGAARYQRLGNAEEDVWHKISDPAFHLKDPL</sequence>
<keyword evidence="5 9" id="KW-1133">Transmembrane helix</keyword>